<evidence type="ECO:0000313" key="2">
    <source>
        <dbReference type="EMBL" id="GGO26857.1"/>
    </source>
</evidence>
<keyword evidence="3" id="KW-1185">Reference proteome</keyword>
<gene>
    <name evidence="2" type="ORF">GCM10010991_07920</name>
</gene>
<protein>
    <submittedName>
        <fullName evidence="2">Uncharacterized protein</fullName>
    </submittedName>
</protein>
<evidence type="ECO:0000256" key="1">
    <source>
        <dbReference type="SAM" id="MobiDB-lite"/>
    </source>
</evidence>
<accession>A0A917YJ88</accession>
<dbReference type="Proteomes" id="UP000598196">
    <property type="component" value="Unassembled WGS sequence"/>
</dbReference>
<dbReference type="AlphaFoldDB" id="A0A917YJ88"/>
<organism evidence="2 3">
    <name type="scientific">Gemmobacter aquaticus</name>
    <dbReference type="NCBI Taxonomy" id="490185"/>
    <lineage>
        <taxon>Bacteria</taxon>
        <taxon>Pseudomonadati</taxon>
        <taxon>Pseudomonadota</taxon>
        <taxon>Alphaproteobacteria</taxon>
        <taxon>Rhodobacterales</taxon>
        <taxon>Paracoccaceae</taxon>
        <taxon>Gemmobacter</taxon>
    </lineage>
</organism>
<name>A0A917YJ88_9RHOB</name>
<sequence>MGQIMRPSDIRRAVSEWVAQGFAVTVQPDGTITITPPTPKPSGDAFDMVDMRK</sequence>
<comment type="caution">
    <text evidence="2">The sequence shown here is derived from an EMBL/GenBank/DDBJ whole genome shotgun (WGS) entry which is preliminary data.</text>
</comment>
<proteinExistence type="predicted"/>
<evidence type="ECO:0000313" key="3">
    <source>
        <dbReference type="Proteomes" id="UP000598196"/>
    </source>
</evidence>
<feature type="region of interest" description="Disordered" evidence="1">
    <location>
        <begin position="30"/>
        <end position="53"/>
    </location>
</feature>
<dbReference type="EMBL" id="BMLP01000001">
    <property type="protein sequence ID" value="GGO26857.1"/>
    <property type="molecule type" value="Genomic_DNA"/>
</dbReference>
<reference evidence="2 3" key="1">
    <citation type="journal article" date="2014" name="Int. J. Syst. Evol. Microbiol.">
        <title>Complete genome sequence of Corynebacterium casei LMG S-19264T (=DSM 44701T), isolated from a smear-ripened cheese.</title>
        <authorList>
            <consortium name="US DOE Joint Genome Institute (JGI-PGF)"/>
            <person name="Walter F."/>
            <person name="Albersmeier A."/>
            <person name="Kalinowski J."/>
            <person name="Ruckert C."/>
        </authorList>
    </citation>
    <scope>NUCLEOTIDE SEQUENCE [LARGE SCALE GENOMIC DNA]</scope>
    <source>
        <strain evidence="2 3">CGMCC 1.7029</strain>
    </source>
</reference>
<dbReference type="RefSeq" id="WP_158635536.1">
    <property type="nucleotide sequence ID" value="NZ_BMLP01000001.1"/>
</dbReference>